<dbReference type="InterPro" id="IPR006153">
    <property type="entry name" value="Cation/H_exchanger_TM"/>
</dbReference>
<dbReference type="InterPro" id="IPR038770">
    <property type="entry name" value="Na+/solute_symporter_sf"/>
</dbReference>
<feature type="transmembrane region" description="Helical" evidence="9">
    <location>
        <begin position="389"/>
        <end position="407"/>
    </location>
</feature>
<evidence type="ECO:0000256" key="2">
    <source>
        <dbReference type="ARBA" id="ARBA00022448"/>
    </source>
</evidence>
<comment type="caution">
    <text evidence="11">The sequence shown here is derived from an EMBL/GenBank/DDBJ whole genome shotgun (WGS) entry which is preliminary data.</text>
</comment>
<keyword evidence="7" id="KW-0406">Ion transport</keyword>
<dbReference type="AlphaFoldDB" id="A0A4R4A005"/>
<feature type="transmembrane region" description="Helical" evidence="9">
    <location>
        <begin position="20"/>
        <end position="41"/>
    </location>
</feature>
<evidence type="ECO:0000256" key="3">
    <source>
        <dbReference type="ARBA" id="ARBA00022449"/>
    </source>
</evidence>
<proteinExistence type="predicted"/>
<dbReference type="PANTHER" id="PTHR32507">
    <property type="entry name" value="NA(+)/H(+) ANTIPORTER 1"/>
    <property type="match status" value="1"/>
</dbReference>
<evidence type="ECO:0000256" key="1">
    <source>
        <dbReference type="ARBA" id="ARBA00004651"/>
    </source>
</evidence>
<sequence>MRAPAAFPMVRMTDRRKEGPLPTLDLLLAAVGALGVVIVALSARMTRWPVSEPLIALAGGVILGPAVLGVLDVPDILAEQSTLHNGAEILLAVSVMGVALRYPFSAIREHWRRLALLLVVVLPAMALISTGLAMWALGIPFALALLFGTAICPTDPVLASAAVTGDAAEEDLPEHDRQLLSLESGANDGLALPLVLVALAVATPLTAGQAATEALWQIGAALAVGAVGGVAAAKALHFSERHHDTEKGAMLMYTLLLSILVLGVSGLLEANGVFASFVAGLAFNLASSGSERKTEVEIDEAVNQFAVLPFFLALGAMIPWTAWAELGWGAVWLTAGVLLLRRPPLLFALMKPLGLKVRGAAYLGWFGPVGVAAMFYLTEEASRAGADPILLGAGTLVVVASTVAHGITAAPGRALFRAAAEREQTTTSSSSRSSS</sequence>
<evidence type="ECO:0000256" key="4">
    <source>
        <dbReference type="ARBA" id="ARBA00022475"/>
    </source>
</evidence>
<dbReference type="Proteomes" id="UP000295805">
    <property type="component" value="Unassembled WGS sequence"/>
</dbReference>
<feature type="transmembrane region" description="Helical" evidence="9">
    <location>
        <begin position="359"/>
        <end position="377"/>
    </location>
</feature>
<evidence type="ECO:0000256" key="5">
    <source>
        <dbReference type="ARBA" id="ARBA00022692"/>
    </source>
</evidence>
<evidence type="ECO:0000259" key="10">
    <source>
        <dbReference type="Pfam" id="PF00999"/>
    </source>
</evidence>
<comment type="subcellular location">
    <subcellularLocation>
        <location evidence="1">Cell membrane</location>
        <topology evidence="1">Multi-pass membrane protein</topology>
    </subcellularLocation>
</comment>
<organism evidence="11 12">
    <name type="scientific">Dietzia cinnamea</name>
    <dbReference type="NCBI Taxonomy" id="321318"/>
    <lineage>
        <taxon>Bacteria</taxon>
        <taxon>Bacillati</taxon>
        <taxon>Actinomycetota</taxon>
        <taxon>Actinomycetes</taxon>
        <taxon>Mycobacteriales</taxon>
        <taxon>Dietziaceae</taxon>
        <taxon>Dietzia</taxon>
    </lineage>
</organism>
<reference evidence="11 12" key="1">
    <citation type="submission" date="2019-03" db="EMBL/GenBank/DDBJ databases">
        <title>Root nodule microbial communities of legume samples collected from USA, Mexico and Botswana.</title>
        <authorList>
            <person name="Hirsch A."/>
        </authorList>
    </citation>
    <scope>NUCLEOTIDE SEQUENCE [LARGE SCALE GENOMIC DNA]</scope>
    <source>
        <strain evidence="11 12">55</strain>
    </source>
</reference>
<dbReference type="GO" id="GO:1902600">
    <property type="term" value="P:proton transmembrane transport"/>
    <property type="evidence" value="ECO:0007669"/>
    <property type="project" value="InterPro"/>
</dbReference>
<feature type="transmembrane region" description="Helical" evidence="9">
    <location>
        <begin position="83"/>
        <end position="102"/>
    </location>
</feature>
<dbReference type="EMBL" id="SMCX01000001">
    <property type="protein sequence ID" value="TCW26745.1"/>
    <property type="molecule type" value="Genomic_DNA"/>
</dbReference>
<evidence type="ECO:0000256" key="9">
    <source>
        <dbReference type="SAM" id="Phobius"/>
    </source>
</evidence>
<feature type="transmembrane region" description="Helical" evidence="9">
    <location>
        <begin position="114"/>
        <end position="137"/>
    </location>
</feature>
<protein>
    <submittedName>
        <fullName evidence="11">Sodium/proton antiporter (CPA1 family)</fullName>
    </submittedName>
</protein>
<keyword evidence="2" id="KW-0813">Transport</keyword>
<evidence type="ECO:0000313" key="11">
    <source>
        <dbReference type="EMBL" id="TCW26745.1"/>
    </source>
</evidence>
<feature type="transmembrane region" description="Helical" evidence="9">
    <location>
        <begin position="214"/>
        <end position="236"/>
    </location>
</feature>
<keyword evidence="4" id="KW-1003">Cell membrane</keyword>
<dbReference type="Pfam" id="PF00999">
    <property type="entry name" value="Na_H_Exchanger"/>
    <property type="match status" value="1"/>
</dbReference>
<feature type="transmembrane region" description="Helical" evidence="9">
    <location>
        <begin position="53"/>
        <end position="71"/>
    </location>
</feature>
<keyword evidence="8 9" id="KW-0472">Membrane</keyword>
<dbReference type="Gene3D" id="1.20.1530.20">
    <property type="match status" value="1"/>
</dbReference>
<feature type="transmembrane region" description="Helical" evidence="9">
    <location>
        <begin position="326"/>
        <end position="347"/>
    </location>
</feature>
<evidence type="ECO:0000256" key="6">
    <source>
        <dbReference type="ARBA" id="ARBA00022989"/>
    </source>
</evidence>
<dbReference type="PANTHER" id="PTHR32507:SF8">
    <property type="entry name" value="CNH1P"/>
    <property type="match status" value="1"/>
</dbReference>
<keyword evidence="6 9" id="KW-1133">Transmembrane helix</keyword>
<feature type="transmembrane region" description="Helical" evidence="9">
    <location>
        <begin position="248"/>
        <end position="267"/>
    </location>
</feature>
<dbReference type="GO" id="GO:0005886">
    <property type="term" value="C:plasma membrane"/>
    <property type="evidence" value="ECO:0007669"/>
    <property type="project" value="UniProtKB-SubCell"/>
</dbReference>
<dbReference type="GO" id="GO:0015297">
    <property type="term" value="F:antiporter activity"/>
    <property type="evidence" value="ECO:0007669"/>
    <property type="project" value="UniProtKB-KW"/>
</dbReference>
<name>A0A4R4A005_9ACTN</name>
<evidence type="ECO:0000256" key="7">
    <source>
        <dbReference type="ARBA" id="ARBA00023065"/>
    </source>
</evidence>
<evidence type="ECO:0000313" key="12">
    <source>
        <dbReference type="Proteomes" id="UP000295805"/>
    </source>
</evidence>
<keyword evidence="3" id="KW-0050">Antiport</keyword>
<accession>A0A4R4A005</accession>
<gene>
    <name evidence="11" type="ORF">EDD19_101159</name>
</gene>
<evidence type="ECO:0000256" key="8">
    <source>
        <dbReference type="ARBA" id="ARBA00023136"/>
    </source>
</evidence>
<feature type="domain" description="Cation/H+ exchanger transmembrane" evidence="10">
    <location>
        <begin position="37"/>
        <end position="411"/>
    </location>
</feature>
<keyword evidence="5 9" id="KW-0812">Transmembrane</keyword>